<proteinExistence type="predicted"/>
<name>A0A0R2CRT1_9LACO</name>
<feature type="transmembrane region" description="Helical" evidence="1">
    <location>
        <begin position="151"/>
        <end position="170"/>
    </location>
</feature>
<feature type="transmembrane region" description="Helical" evidence="1">
    <location>
        <begin position="48"/>
        <end position="69"/>
    </location>
</feature>
<dbReference type="GO" id="GO:0022857">
    <property type="term" value="F:transmembrane transporter activity"/>
    <property type="evidence" value="ECO:0007669"/>
    <property type="project" value="InterPro"/>
</dbReference>
<reference evidence="2 3" key="1">
    <citation type="journal article" date="2015" name="Genome Announc.">
        <title>Expanding the biotechnology potential of lactobacilli through comparative genomics of 213 strains and associated genera.</title>
        <authorList>
            <person name="Sun Z."/>
            <person name="Harris H.M."/>
            <person name="McCann A."/>
            <person name="Guo C."/>
            <person name="Argimon S."/>
            <person name="Zhang W."/>
            <person name="Yang X."/>
            <person name="Jeffery I.B."/>
            <person name="Cooney J.C."/>
            <person name="Kagawa T.F."/>
            <person name="Liu W."/>
            <person name="Song Y."/>
            <person name="Salvetti E."/>
            <person name="Wrobel A."/>
            <person name="Rasinkangas P."/>
            <person name="Parkhill J."/>
            <person name="Rea M.C."/>
            <person name="O'Sullivan O."/>
            <person name="Ritari J."/>
            <person name="Douillard F.P."/>
            <person name="Paul Ross R."/>
            <person name="Yang R."/>
            <person name="Briner A.E."/>
            <person name="Felis G.E."/>
            <person name="de Vos W.M."/>
            <person name="Barrangou R."/>
            <person name="Klaenhammer T.R."/>
            <person name="Caufield P.W."/>
            <person name="Cui Y."/>
            <person name="Zhang H."/>
            <person name="O'Toole P.W."/>
        </authorList>
    </citation>
    <scope>NUCLEOTIDE SEQUENCE [LARGE SCALE GENOMIC DNA]</scope>
    <source>
        <strain evidence="2 3">DSM 24302</strain>
    </source>
</reference>
<dbReference type="InterPro" id="IPR030949">
    <property type="entry name" value="ECF_S_folate_fam"/>
</dbReference>
<evidence type="ECO:0000313" key="3">
    <source>
        <dbReference type="Proteomes" id="UP000051256"/>
    </source>
</evidence>
<keyword evidence="3" id="KW-1185">Reference proteome</keyword>
<dbReference type="Gene3D" id="1.10.1760.20">
    <property type="match status" value="1"/>
</dbReference>
<dbReference type="Proteomes" id="UP000051256">
    <property type="component" value="Unassembled WGS sequence"/>
</dbReference>
<feature type="transmembrane region" description="Helical" evidence="1">
    <location>
        <begin position="81"/>
        <end position="102"/>
    </location>
</feature>
<dbReference type="PATRIC" id="fig|1423802.4.peg.585"/>
<dbReference type="RefSeq" id="WP_318635507.1">
    <property type="nucleotide sequence ID" value="NZ_AYZR01000008.1"/>
</dbReference>
<keyword evidence="1" id="KW-1133">Transmembrane helix</keyword>
<evidence type="ECO:0000256" key="1">
    <source>
        <dbReference type="SAM" id="Phobius"/>
    </source>
</evidence>
<organism evidence="2 3">
    <name type="scientific">Lentilactobacillus senioris DSM 24302 = JCM 17472</name>
    <dbReference type="NCBI Taxonomy" id="1423802"/>
    <lineage>
        <taxon>Bacteria</taxon>
        <taxon>Bacillati</taxon>
        <taxon>Bacillota</taxon>
        <taxon>Bacilli</taxon>
        <taxon>Lactobacillales</taxon>
        <taxon>Lactobacillaceae</taxon>
        <taxon>Lentilactobacillus</taxon>
    </lineage>
</organism>
<dbReference type="NCBIfam" id="TIGR04518">
    <property type="entry name" value="ECF_S_folT_fam"/>
    <property type="match status" value="1"/>
</dbReference>
<dbReference type="Pfam" id="PF12822">
    <property type="entry name" value="ECF_trnsprt"/>
    <property type="match status" value="1"/>
</dbReference>
<dbReference type="AlphaFoldDB" id="A0A0R2CRT1"/>
<sequence length="180" mass="19882">MMKSITDSFTFKKLRTLDIVVLGLLLAAGLVLNQLTFGTQFIQLGFGFVVTALIGAWYGPWWSAAVAAIADIVGTILTGGVYFPGFTVSAILGAVIYGIFFYQQKATWANVIISQLIIAVVVNTLLNTLWLTLMYKTPFWALVSTRIVKEVIITPIQIVILYLVLNSHIIKILNNRLNTK</sequence>
<dbReference type="EMBL" id="AYZR01000008">
    <property type="protein sequence ID" value="KRM93856.1"/>
    <property type="molecule type" value="Genomic_DNA"/>
</dbReference>
<feature type="transmembrane region" description="Helical" evidence="1">
    <location>
        <begin position="108"/>
        <end position="130"/>
    </location>
</feature>
<evidence type="ECO:0000313" key="2">
    <source>
        <dbReference type="EMBL" id="KRM93856.1"/>
    </source>
</evidence>
<comment type="caution">
    <text evidence="2">The sequence shown here is derived from an EMBL/GenBank/DDBJ whole genome shotgun (WGS) entry which is preliminary data.</text>
</comment>
<dbReference type="InterPro" id="IPR024529">
    <property type="entry name" value="ECF_trnsprt_substrate-spec"/>
</dbReference>
<protein>
    <submittedName>
        <fullName evidence="2">Uncharacterized protein</fullName>
    </submittedName>
</protein>
<keyword evidence="1" id="KW-0472">Membrane</keyword>
<keyword evidence="1" id="KW-0812">Transmembrane</keyword>
<accession>A0A0R2CRT1</accession>
<dbReference type="STRING" id="1423802.FC56_GL000576"/>
<gene>
    <name evidence="2" type="ORF">FC56_GL000576</name>
</gene>